<dbReference type="Pfam" id="PF01261">
    <property type="entry name" value="AP_endonuc_2"/>
    <property type="match status" value="1"/>
</dbReference>
<dbReference type="NCBIfam" id="TIGR04379">
    <property type="entry name" value="myo_inos_iolE"/>
    <property type="match status" value="1"/>
</dbReference>
<keyword evidence="3" id="KW-0456">Lyase</keyword>
<dbReference type="InterPro" id="IPR013022">
    <property type="entry name" value="Xyl_isomerase-like_TIM-brl"/>
</dbReference>
<keyword evidence="1" id="KW-0472">Membrane</keyword>
<gene>
    <name evidence="3" type="primary">iolE</name>
    <name evidence="3" type="ORF">K2F26_21040</name>
</gene>
<dbReference type="PANTHER" id="PTHR12110:SF41">
    <property type="entry name" value="INOSOSE DEHYDRATASE"/>
    <property type="match status" value="1"/>
</dbReference>
<dbReference type="InterPro" id="IPR050312">
    <property type="entry name" value="IolE/XylAMocC-like"/>
</dbReference>
<keyword evidence="4" id="KW-1185">Reference proteome</keyword>
<reference evidence="3 4" key="1">
    <citation type="journal article" date="2022" name="J. Am. Chem. Soc.">
        <title>Biosynthesis of Guanitoxin Enables Global Environmental Detection in Freshwater Cyanobacteria.</title>
        <authorList>
            <person name="Lima S.T."/>
            <person name="Fallon T.R."/>
            <person name="Cordoza J.L."/>
            <person name="Chekan J.R."/>
            <person name="Delbaje E."/>
            <person name="Hopiavuori A.R."/>
            <person name="Alvarenga D.O."/>
            <person name="Wood S.M."/>
            <person name="Luhavaya H."/>
            <person name="Baumgartner J.T."/>
            <person name="Dorr F.A."/>
            <person name="Etchegaray A."/>
            <person name="Pinto E."/>
            <person name="McKinnie S.M.K."/>
            <person name="Fiore M.F."/>
            <person name="Moore B.S."/>
        </authorList>
    </citation>
    <scope>NUCLEOTIDE SEQUENCE [LARGE SCALE GENOMIC DNA]</scope>
    <source>
        <strain evidence="3 4">ITEP-024</strain>
    </source>
</reference>
<dbReference type="PANTHER" id="PTHR12110">
    <property type="entry name" value="HYDROXYPYRUVATE ISOMERASE"/>
    <property type="match status" value="1"/>
</dbReference>
<dbReference type="RefSeq" id="WP_220609346.1">
    <property type="nucleotide sequence ID" value="NZ_CP080598.1"/>
</dbReference>
<sequence length="369" mass="40953">MTERSNFFHRIKFLGQQISRLLISLLVVILIGITNIVPAYAQVKTSSPNGATASVAKNPIFKPEKVRLGITPTGWSNSDDLTMDLNPAISYKQIISEIALAGFQGLQGAPKFPKDIATLKKDLKVRGLTISEPWVGTYFTIGAKEDSQKIFEDQMAFMQNFDSKVIVVAELGGAVHQQPIEPLNNRPQFTDEQWQQLIDGLNSLGDQAFANGMILCYHPHVGTGVEVRADIDRLMAGTKDHHVNLLLDTGHLYYSGVSQSEILDLINTYGSRIKHVHLKNIRQNILDQAKQKQLSFLSAIRSGVFTVPGDKNGVIDFDSILNKLAAVKYEGWLMVEAEQDPSNTNIKPLREPLEYALLARGYLRKVTGL</sequence>
<dbReference type="Proteomes" id="UP000826540">
    <property type="component" value="Chromosome"/>
</dbReference>
<accession>A0ABX8WXZ2</accession>
<evidence type="ECO:0000313" key="3">
    <source>
        <dbReference type="EMBL" id="QYX31281.1"/>
    </source>
</evidence>
<dbReference type="EC" id="4.2.1.44" evidence="3"/>
<keyword evidence="1" id="KW-0812">Transmembrane</keyword>
<keyword evidence="1" id="KW-1133">Transmembrane helix</keyword>
<feature type="transmembrane region" description="Helical" evidence="1">
    <location>
        <begin position="21"/>
        <end position="41"/>
    </location>
</feature>
<dbReference type="Gene3D" id="3.20.20.150">
    <property type="entry name" value="Divalent-metal-dependent TIM barrel enzymes"/>
    <property type="match status" value="1"/>
</dbReference>
<proteinExistence type="predicted"/>
<evidence type="ECO:0000313" key="4">
    <source>
        <dbReference type="Proteomes" id="UP000826540"/>
    </source>
</evidence>
<dbReference type="EMBL" id="CP080598">
    <property type="protein sequence ID" value="QYX31281.1"/>
    <property type="molecule type" value="Genomic_DNA"/>
</dbReference>
<dbReference type="SUPFAM" id="SSF51658">
    <property type="entry name" value="Xylose isomerase-like"/>
    <property type="match status" value="1"/>
</dbReference>
<dbReference type="InterPro" id="IPR036237">
    <property type="entry name" value="Xyl_isomerase-like_sf"/>
</dbReference>
<evidence type="ECO:0000256" key="1">
    <source>
        <dbReference type="SAM" id="Phobius"/>
    </source>
</evidence>
<evidence type="ECO:0000259" key="2">
    <source>
        <dbReference type="Pfam" id="PF01261"/>
    </source>
</evidence>
<name>A0ABX8WXZ2_9CYAN</name>
<dbReference type="InterPro" id="IPR030823">
    <property type="entry name" value="IolE/MocC"/>
</dbReference>
<feature type="domain" description="Xylose isomerase-like TIM barrel" evidence="2">
    <location>
        <begin position="97"/>
        <end position="347"/>
    </location>
</feature>
<protein>
    <submittedName>
        <fullName evidence="3">Myo-inosose-2 dehydratase</fullName>
        <ecNumber evidence="3">4.2.1.44</ecNumber>
    </submittedName>
</protein>
<dbReference type="GO" id="GO:0050114">
    <property type="term" value="F:myo-inosose-2 dehydratase activity"/>
    <property type="evidence" value="ECO:0007669"/>
    <property type="project" value="UniProtKB-EC"/>
</dbReference>
<organism evidence="3 4">
    <name type="scientific">Sphaerospermopsis torques-reginae ITEP-024</name>
    <dbReference type="NCBI Taxonomy" id="984208"/>
    <lineage>
        <taxon>Bacteria</taxon>
        <taxon>Bacillati</taxon>
        <taxon>Cyanobacteriota</taxon>
        <taxon>Cyanophyceae</taxon>
        <taxon>Nostocales</taxon>
        <taxon>Aphanizomenonaceae</taxon>
        <taxon>Sphaerospermopsis</taxon>
        <taxon>Sphaerospermopsis torques-reginae</taxon>
    </lineage>
</organism>